<dbReference type="PANTHER" id="PTHR35119:SF13">
    <property type="entry name" value="PROTEIN GIGAS CELL1"/>
    <property type="match status" value="1"/>
</dbReference>
<dbReference type="EMBL" id="JAGKQM010000013">
    <property type="protein sequence ID" value="KAH0887991.1"/>
    <property type="molecule type" value="Genomic_DNA"/>
</dbReference>
<feature type="region of interest" description="Disordered" evidence="1">
    <location>
        <begin position="76"/>
        <end position="95"/>
    </location>
</feature>
<organism evidence="2 3">
    <name type="scientific">Brassica napus</name>
    <name type="common">Rape</name>
    <dbReference type="NCBI Taxonomy" id="3708"/>
    <lineage>
        <taxon>Eukaryota</taxon>
        <taxon>Viridiplantae</taxon>
        <taxon>Streptophyta</taxon>
        <taxon>Embryophyta</taxon>
        <taxon>Tracheophyta</taxon>
        <taxon>Spermatophyta</taxon>
        <taxon>Magnoliopsida</taxon>
        <taxon>eudicotyledons</taxon>
        <taxon>Gunneridae</taxon>
        <taxon>Pentapetalae</taxon>
        <taxon>rosids</taxon>
        <taxon>malvids</taxon>
        <taxon>Brassicales</taxon>
        <taxon>Brassicaceae</taxon>
        <taxon>Brassiceae</taxon>
        <taxon>Brassica</taxon>
    </lineage>
</organism>
<protein>
    <submittedName>
        <fullName evidence="2">Uncharacterized protein</fullName>
    </submittedName>
</protein>
<keyword evidence="3" id="KW-1185">Reference proteome</keyword>
<dbReference type="PANTHER" id="PTHR35119">
    <property type="entry name" value="PROTEIN POLYCHOME"/>
    <property type="match status" value="1"/>
</dbReference>
<comment type="caution">
    <text evidence="2">The sequence shown here is derived from an EMBL/GenBank/DDBJ whole genome shotgun (WGS) entry which is preliminary data.</text>
</comment>
<proteinExistence type="predicted"/>
<feature type="region of interest" description="Disordered" evidence="1">
    <location>
        <begin position="223"/>
        <end position="245"/>
    </location>
</feature>
<dbReference type="InterPro" id="IPR034590">
    <property type="entry name" value="POLYCHOME/GIG1"/>
</dbReference>
<evidence type="ECO:0000313" key="2">
    <source>
        <dbReference type="EMBL" id="KAH0887991.1"/>
    </source>
</evidence>
<sequence>MVNSWRPDSGNESGYSPFRREKLSWSRRGKDGALRSLLPSWYTRTPLRDITHIIRACFVFCVSDIGLLRWLLRGGGGGEEEEEEGEEDEMSETPTKQQVYVLDTPVAGVRVGDSLESETPTHQQLGVLETPIASADEYNFVMATEMATEIRGRRRRRRKRADMGGNDGLASETPTQQQVFVLDTPVAGVRAGDGLESETPTHQQLGVLETPACFVFCVLLKEEEEEEEEEEEDGMGVDDGLESETPTQQQVFVLETPVACVKVGDVLESETPTHQQLGVLETPVASADEHNSVMVTHAPAVSVDDSLESDSNSATIAGVRVGDDLVSETPTHQQLGIFETPIASADEHNFVMVTHALAVGLKRMFPASTARLHKMVLDYIKKEISAGEEEEAEFITSEKKLLNSIEMVEKIVMDEIQKMQSTPLAKREERKKKVKCLVVMQRFTLKKK</sequence>
<gene>
    <name evidence="2" type="ORF">HID58_050420</name>
</gene>
<evidence type="ECO:0000313" key="3">
    <source>
        <dbReference type="Proteomes" id="UP000824890"/>
    </source>
</evidence>
<feature type="compositionally biased region" description="Acidic residues" evidence="1">
    <location>
        <begin position="223"/>
        <end position="242"/>
    </location>
</feature>
<evidence type="ECO:0000256" key="1">
    <source>
        <dbReference type="SAM" id="MobiDB-lite"/>
    </source>
</evidence>
<accession>A0ABQ8A7B7</accession>
<reference evidence="2 3" key="1">
    <citation type="submission" date="2021-05" db="EMBL/GenBank/DDBJ databases">
        <title>Genome Assembly of Synthetic Allotetraploid Brassica napus Reveals Homoeologous Exchanges between Subgenomes.</title>
        <authorList>
            <person name="Davis J.T."/>
        </authorList>
    </citation>
    <scope>NUCLEOTIDE SEQUENCE [LARGE SCALE GENOMIC DNA]</scope>
    <source>
        <strain evidence="3">cv. Da-Ae</strain>
        <tissue evidence="2">Seedling</tissue>
    </source>
</reference>
<feature type="compositionally biased region" description="Acidic residues" evidence="1">
    <location>
        <begin position="78"/>
        <end position="91"/>
    </location>
</feature>
<dbReference type="Proteomes" id="UP000824890">
    <property type="component" value="Unassembled WGS sequence"/>
</dbReference>
<feature type="region of interest" description="Disordered" evidence="1">
    <location>
        <begin position="151"/>
        <end position="171"/>
    </location>
</feature>
<name>A0ABQ8A7B7_BRANA</name>